<evidence type="ECO:0000256" key="4">
    <source>
        <dbReference type="ARBA" id="ARBA00022525"/>
    </source>
</evidence>
<dbReference type="AlphaFoldDB" id="A0A8H4IHF9"/>
<comment type="subcellular location">
    <subcellularLocation>
        <location evidence="2 6">Secreted</location>
    </subcellularLocation>
</comment>
<dbReference type="OrthoDB" id="5985073at2759"/>
<dbReference type="GO" id="GO:0005576">
    <property type="term" value="C:extracellular region"/>
    <property type="evidence" value="ECO:0007669"/>
    <property type="project" value="UniProtKB-SubCell"/>
</dbReference>
<feature type="domain" description="Alpha/beta hydrolase fold-3" evidence="10">
    <location>
        <begin position="833"/>
        <end position="1069"/>
    </location>
</feature>
<dbReference type="FunFam" id="3.40.30.10:FF:000004">
    <property type="entry name" value="Spliceosomal protein DIB1"/>
    <property type="match status" value="1"/>
</dbReference>
<dbReference type="InterPro" id="IPR004123">
    <property type="entry name" value="Dim1"/>
</dbReference>
<evidence type="ECO:0000256" key="5">
    <source>
        <dbReference type="ARBA" id="ARBA00023157"/>
    </source>
</evidence>
<evidence type="ECO:0000256" key="8">
    <source>
        <dbReference type="SAM" id="SignalP"/>
    </source>
</evidence>
<evidence type="ECO:0000313" key="12">
    <source>
        <dbReference type="EMBL" id="KAF4305180.1"/>
    </source>
</evidence>
<proteinExistence type="inferred from homology"/>
<protein>
    <recommendedName>
        <fullName evidence="6">AA9 family lytic polysaccharide monooxygenase</fullName>
        <ecNumber evidence="6">1.14.99.56</ecNumber>
    </recommendedName>
    <alternativeName>
        <fullName evidence="6">Endo-beta-1,4-glucanase</fullName>
    </alternativeName>
    <alternativeName>
        <fullName evidence="6">Glycosyl hydrolase 61 family protein</fullName>
    </alternativeName>
</protein>
<keyword evidence="13" id="KW-1185">Reference proteome</keyword>
<dbReference type="Pfam" id="PF07859">
    <property type="entry name" value="Abhydrolase_3"/>
    <property type="match status" value="1"/>
</dbReference>
<keyword evidence="4 6" id="KW-0964">Secreted</keyword>
<evidence type="ECO:0000256" key="1">
    <source>
        <dbReference type="ARBA" id="ARBA00001973"/>
    </source>
</evidence>
<dbReference type="EC" id="1.14.99.56" evidence="6"/>
<dbReference type="SUPFAM" id="SSF52833">
    <property type="entry name" value="Thioredoxin-like"/>
    <property type="match status" value="1"/>
</dbReference>
<dbReference type="GO" id="GO:0008810">
    <property type="term" value="F:cellulase activity"/>
    <property type="evidence" value="ECO:0007669"/>
    <property type="project" value="UniProtKB-UniRule"/>
</dbReference>
<keyword evidence="11" id="KW-0378">Hydrolase</keyword>
<evidence type="ECO:0000256" key="2">
    <source>
        <dbReference type="ARBA" id="ARBA00004613"/>
    </source>
</evidence>
<dbReference type="InterPro" id="IPR029058">
    <property type="entry name" value="AB_hydrolase_fold"/>
</dbReference>
<dbReference type="CDD" id="cd21175">
    <property type="entry name" value="LPMO_AA9"/>
    <property type="match status" value="1"/>
</dbReference>
<gene>
    <name evidence="12" type="ORF">GTA08_BOTSDO06909</name>
    <name evidence="11" type="ORF">GTA08_BOTSDO11102</name>
</gene>
<dbReference type="Proteomes" id="UP000572817">
    <property type="component" value="Unassembled WGS sequence"/>
</dbReference>
<dbReference type="SMART" id="SM01410">
    <property type="entry name" value="DIM1"/>
    <property type="match status" value="1"/>
</dbReference>
<keyword evidence="5 6" id="KW-1015">Disulfide bond</keyword>
<dbReference type="GO" id="GO:0030248">
    <property type="term" value="F:cellulose binding"/>
    <property type="evidence" value="ECO:0007669"/>
    <property type="project" value="UniProtKB-UniRule"/>
</dbReference>
<feature type="region of interest" description="Disordered" evidence="7">
    <location>
        <begin position="411"/>
        <end position="432"/>
    </location>
</feature>
<dbReference type="GO" id="GO:0000398">
    <property type="term" value="P:mRNA splicing, via spliceosome"/>
    <property type="evidence" value="ECO:0007669"/>
    <property type="project" value="InterPro"/>
</dbReference>
<keyword evidence="6" id="KW-0136">Cellulose degradation</keyword>
<dbReference type="EMBL" id="WWBZ02000082">
    <property type="protein sequence ID" value="KAF4301206.1"/>
    <property type="molecule type" value="Genomic_DNA"/>
</dbReference>
<comment type="caution">
    <text evidence="11">The sequence shown here is derived from an EMBL/GenBank/DDBJ whole genome shotgun (WGS) entry which is preliminary data.</text>
</comment>
<keyword evidence="8" id="KW-0732">Signal</keyword>
<evidence type="ECO:0000256" key="3">
    <source>
        <dbReference type="ARBA" id="ARBA00008241"/>
    </source>
</evidence>
<dbReference type="EMBL" id="WWBZ02000040">
    <property type="protein sequence ID" value="KAF4305180.1"/>
    <property type="molecule type" value="Genomic_DNA"/>
</dbReference>
<dbReference type="InterPro" id="IPR013094">
    <property type="entry name" value="AB_hydrolase_3"/>
</dbReference>
<sequence length="1095" mass="118285">MKVSTITMALATSAIVEAHTIFTTLWVDGKSAGDGVGVRMRKTPKTASFPISLSDDAVACGYDGEEGNPRVVSVNDGSTLSFEWRAYGSNPSKGAIDRGHKGPCAVYLKKVDSAVNDTGVGDGWFKVWDQGYDEDKGLWCNEMLGDQDENGQYNHKLNIDLPSGLEGGYYLARPEILALHSAVANPPDPQFYTGCAQIFLKSSGNKRPQDTVSIPGYVKSTDESVTFNIYKEPMDLPYLTPGPPVAALVNGGASGDAAKQATQQEGLQPSGCILEMAGFCAYEVSSYSDETGCWESGEECWAQHKKCWDYSDTVPTGGDPWCTLWGDKCQNIDDNCNAKNFDGPPNKGKVLTPQLPTMASIPMALSTTNFESTTASAVSAASEVEAEASSASEPSYAAPTTTLLTLSSIKAETSAAPSTEAESSPSTTTLSTTAAPVVKTAYETQYVTEVVYITEGAKNKRRSRHYGSPGASLAWRRRLSNVTGARARGSSSLTAREAACLPTYPDFIVAQTFHSPPTPTQLRPLDTALPHTDYSARLRLRPLLFSRSTSFFHEHSPPQTSAPKTTPQATMGSVVLPHLVTGWHVDQAIMSEEERLVVIRFGRDWDPDCMRQDEVLYRIADKVKNFAVIYVCDLDQVPDFKQMYELYDPMTIMFFFRNKHMMCDFGTGNNNKLNWVLEDKQELIDIIETIYRGAKKEHAASTGDLHIPQQQLPYHDAYTKLFKTLLSILSTVLTDKSTTHLARTAGTTFLRHTCRTLSLRQQLASDVPTAATIARFCASANLRRRTLPVPVPAPPPTASFFHGAVPAATLHLISVPDVAPSSCPSPSSSKRTLLYLHGGGYVHPVDGRGQLPLALRCAAATRAPTLAVLEYGLAPRLRHPGPLVQALGALRVLLRDEGVPPGEVVLLGDSAGGNAVLGVLACLRRGEGPKGWGLGFGLREGEERLAGAVLVSPWCGVGMRAGSYGRNERWDFLTREGLAEFVEMAGLREGELWGDMLGAAEVDGREWGEGFWRGVVGGEGRVVERTLVTVGTREVFLDDVAEMARLMGAGEGGEQGSVQFVKCAKEVHVGAVVDVAMGIQDGEMLPAVLAFMKGL</sequence>
<dbReference type="CDD" id="cd02954">
    <property type="entry name" value="DIM1"/>
    <property type="match status" value="1"/>
</dbReference>
<dbReference type="GO" id="GO:0046540">
    <property type="term" value="C:U4/U6 x U5 tri-snRNP complex"/>
    <property type="evidence" value="ECO:0007669"/>
    <property type="project" value="InterPro"/>
</dbReference>
<name>A0A8H4IHF9_9PEZI</name>
<dbReference type="Pfam" id="PF02966">
    <property type="entry name" value="DIM1"/>
    <property type="match status" value="1"/>
</dbReference>
<evidence type="ECO:0000256" key="6">
    <source>
        <dbReference type="RuleBase" id="RU368122"/>
    </source>
</evidence>
<evidence type="ECO:0000256" key="7">
    <source>
        <dbReference type="SAM" id="MobiDB-lite"/>
    </source>
</evidence>
<feature type="signal peptide" evidence="8">
    <location>
        <begin position="1"/>
        <end position="18"/>
    </location>
</feature>
<feature type="chain" id="PRO_5035101460" description="AA9 family lytic polysaccharide monooxygenase" evidence="8">
    <location>
        <begin position="19"/>
        <end position="1095"/>
    </location>
</feature>
<dbReference type="Gene3D" id="3.40.30.10">
    <property type="entry name" value="Glutaredoxin"/>
    <property type="match status" value="1"/>
</dbReference>
<accession>A0A8H4IHF9</accession>
<feature type="domain" description="Auxiliary Activity family 9 catalytic" evidence="9">
    <location>
        <begin position="19"/>
        <end position="233"/>
    </location>
</feature>
<comment type="cofactor">
    <cofactor evidence="1">
        <name>Cu(2+)</name>
        <dbReference type="ChEBI" id="CHEBI:29036"/>
    </cofactor>
</comment>
<dbReference type="SUPFAM" id="SSF53474">
    <property type="entry name" value="alpha/beta-Hydrolases"/>
    <property type="match status" value="1"/>
</dbReference>
<organism evidence="11 13">
    <name type="scientific">Botryosphaeria dothidea</name>
    <dbReference type="NCBI Taxonomy" id="55169"/>
    <lineage>
        <taxon>Eukaryota</taxon>
        <taxon>Fungi</taxon>
        <taxon>Dikarya</taxon>
        <taxon>Ascomycota</taxon>
        <taxon>Pezizomycotina</taxon>
        <taxon>Dothideomycetes</taxon>
        <taxon>Dothideomycetes incertae sedis</taxon>
        <taxon>Botryosphaeriales</taxon>
        <taxon>Botryosphaeriaceae</taxon>
        <taxon>Botryosphaeria</taxon>
    </lineage>
</organism>
<dbReference type="Gene3D" id="2.70.50.70">
    <property type="match status" value="1"/>
</dbReference>
<evidence type="ECO:0000259" key="10">
    <source>
        <dbReference type="Pfam" id="PF07859"/>
    </source>
</evidence>
<dbReference type="PANTHER" id="PTHR33353">
    <property type="entry name" value="PUTATIVE (AFU_ORTHOLOGUE AFUA_1G12560)-RELATED"/>
    <property type="match status" value="1"/>
</dbReference>
<dbReference type="Gene3D" id="3.40.50.1820">
    <property type="entry name" value="alpha/beta hydrolase"/>
    <property type="match status" value="1"/>
</dbReference>
<comment type="function">
    <text evidence="6">Lytic polysaccharide monooxygenase (LMPO) that depolymerizes crystalline and amorphous polysaccharides via the oxidation of scissile alpha- or beta-(1-4)-glycosidic bonds, yielding C1 and/or C4 oxidation products. Catalysis by LPMOs requires the reduction of the active-site copper from Cu(II) to Cu(I) by a reducing agent and H(2)O(2) or O(2) as a cosubstrate.</text>
</comment>
<dbReference type="Pfam" id="PF03443">
    <property type="entry name" value="AA9"/>
    <property type="match status" value="1"/>
</dbReference>
<dbReference type="InterPro" id="IPR005103">
    <property type="entry name" value="AA9_LPMO"/>
</dbReference>
<keyword evidence="6" id="KW-0624">Polysaccharide degradation</keyword>
<evidence type="ECO:0000259" key="9">
    <source>
        <dbReference type="Pfam" id="PF03443"/>
    </source>
</evidence>
<dbReference type="InterPro" id="IPR036249">
    <property type="entry name" value="Thioredoxin-like_sf"/>
</dbReference>
<comment type="similarity">
    <text evidence="3">Belongs to the DIM1 family.</text>
</comment>
<evidence type="ECO:0000313" key="13">
    <source>
        <dbReference type="Proteomes" id="UP000572817"/>
    </source>
</evidence>
<comment type="catalytic activity">
    <reaction evidence="6">
        <text>[(1-&gt;4)-beta-D-glucosyl]n+m + reduced acceptor + O2 = 4-dehydro-beta-D-glucosyl-[(1-&gt;4)-beta-D-glucosyl]n-1 + [(1-&gt;4)-beta-D-glucosyl]m + acceptor + H2O.</text>
        <dbReference type="EC" id="1.14.99.56"/>
    </reaction>
</comment>
<reference evidence="11 13" key="1">
    <citation type="submission" date="2020-04" db="EMBL/GenBank/DDBJ databases">
        <title>Genome Assembly and Annotation of Botryosphaeria dothidea sdau 11-99, a Latent Pathogen of Apple Fruit Ring Rot in China.</title>
        <authorList>
            <person name="Yu C."/>
            <person name="Diao Y."/>
            <person name="Lu Q."/>
            <person name="Zhao J."/>
            <person name="Cui S."/>
            <person name="Peng C."/>
            <person name="He B."/>
            <person name="Liu H."/>
        </authorList>
    </citation>
    <scope>NUCLEOTIDE SEQUENCE [LARGE SCALE GENOMIC DNA]</scope>
    <source>
        <strain evidence="13">sdau11-99</strain>
        <strain evidence="11">Sdau11-99</strain>
    </source>
</reference>
<evidence type="ECO:0000313" key="11">
    <source>
        <dbReference type="EMBL" id="KAF4301206.1"/>
    </source>
</evidence>
<dbReference type="GO" id="GO:0030245">
    <property type="term" value="P:cellulose catabolic process"/>
    <property type="evidence" value="ECO:0007669"/>
    <property type="project" value="UniProtKB-UniRule"/>
</dbReference>
<dbReference type="InterPro" id="IPR049892">
    <property type="entry name" value="AA9"/>
</dbReference>
<dbReference type="PANTHER" id="PTHR33353:SF32">
    <property type="entry name" value="ENDO-BETA-1,4-GLUCANASE D"/>
    <property type="match status" value="1"/>
</dbReference>
<comment type="domain">
    <text evidence="6">Has a modular structure: an endo-beta-1,4-glucanase catalytic module at the N-terminus, a linker rich in serines and threonines, and a C-terminal carbohydrate-binding module (CBM).</text>
</comment>
<keyword evidence="6" id="KW-0119">Carbohydrate metabolism</keyword>